<reference evidence="3" key="1">
    <citation type="journal article" date="2019" name="Int. J. Syst. Evol. Microbiol.">
        <title>The Global Catalogue of Microorganisms (GCM) 10K type strain sequencing project: providing services to taxonomists for standard genome sequencing and annotation.</title>
        <authorList>
            <consortium name="The Broad Institute Genomics Platform"/>
            <consortium name="The Broad Institute Genome Sequencing Center for Infectious Disease"/>
            <person name="Wu L."/>
            <person name="Ma J."/>
        </authorList>
    </citation>
    <scope>NUCLEOTIDE SEQUENCE [LARGE SCALE GENOMIC DNA]</scope>
    <source>
        <strain evidence="3">KCTC 22245</strain>
    </source>
</reference>
<feature type="domain" description="ER-bound oxygenase mpaB/mpaB'/Rubber oxygenase catalytic" evidence="1">
    <location>
        <begin position="49"/>
        <end position="263"/>
    </location>
</feature>
<comment type="caution">
    <text evidence="2">The sequence shown here is derived from an EMBL/GenBank/DDBJ whole genome shotgun (WGS) entry which is preliminary data.</text>
</comment>
<name>A0ABV7MF82_9PROT</name>
<keyword evidence="2" id="KW-0560">Oxidoreductase</keyword>
<dbReference type="Proteomes" id="UP001595607">
    <property type="component" value="Unassembled WGS sequence"/>
</dbReference>
<dbReference type="EMBL" id="JBHRVA010000003">
    <property type="protein sequence ID" value="MFC3303821.1"/>
    <property type="molecule type" value="Genomic_DNA"/>
</dbReference>
<evidence type="ECO:0000313" key="2">
    <source>
        <dbReference type="EMBL" id="MFC3303821.1"/>
    </source>
</evidence>
<sequence>MWRPVSEYAERRLAAMLYEGVGSEELFLRPSGEAGFVPADSLTARIYAVPLTVFIGGIAAVILELAEPRVRHGVWDHSIFPSDPVLRLRRTGLAAMVTFYGARSVAEDMIAAVRKKHAAVTGVTDSGEAYRANDPQLLKWVQATAAYGFIGAYDRYAENLRDADWDRALAEARPVAEAYGVSDPPMSRQKLDALLADMLPRLEPSQTLHDFFAIMRTAPALPQPGKALQPLFVRGAVSLLPQAIRERIDLLEGGLRPGEEAVLKTIVKGSRLLSLRNHPAALQEKRLAVHHPGERESVPSG</sequence>
<dbReference type="Pfam" id="PF09995">
    <property type="entry name" value="MPAB_Lcp_cat"/>
    <property type="match status" value="1"/>
</dbReference>
<keyword evidence="3" id="KW-1185">Reference proteome</keyword>
<dbReference type="EC" id="1.-.-.-" evidence="2"/>
<dbReference type="GO" id="GO:0016491">
    <property type="term" value="F:oxidoreductase activity"/>
    <property type="evidence" value="ECO:0007669"/>
    <property type="project" value="UniProtKB-KW"/>
</dbReference>
<evidence type="ECO:0000259" key="1">
    <source>
        <dbReference type="Pfam" id="PF09995"/>
    </source>
</evidence>
<protein>
    <submittedName>
        <fullName evidence="2">Oxygenase MpaB family protein</fullName>
        <ecNumber evidence="2">1.-.-.-</ecNumber>
    </submittedName>
</protein>
<dbReference type="InterPro" id="IPR018713">
    <property type="entry name" value="MPAB/Lcp_cat_dom"/>
</dbReference>
<evidence type="ECO:0000313" key="3">
    <source>
        <dbReference type="Proteomes" id="UP001595607"/>
    </source>
</evidence>
<dbReference type="PANTHER" id="PTHR36151:SF3">
    <property type="entry name" value="ER-BOUND OXYGENASE MPAB_MPAB'_RUBBER OXYGENASE CATALYTIC DOMAIN-CONTAINING PROTEIN"/>
    <property type="match status" value="1"/>
</dbReference>
<accession>A0ABV7MF82</accession>
<organism evidence="2 3">
    <name type="scientific">Parvularcula lutaonensis</name>
    <dbReference type="NCBI Taxonomy" id="491923"/>
    <lineage>
        <taxon>Bacteria</taxon>
        <taxon>Pseudomonadati</taxon>
        <taxon>Pseudomonadota</taxon>
        <taxon>Alphaproteobacteria</taxon>
        <taxon>Parvularculales</taxon>
        <taxon>Parvularculaceae</taxon>
        <taxon>Parvularcula</taxon>
    </lineage>
</organism>
<proteinExistence type="predicted"/>
<dbReference type="PANTHER" id="PTHR36151">
    <property type="entry name" value="BLR2777 PROTEIN"/>
    <property type="match status" value="1"/>
</dbReference>
<gene>
    <name evidence="2" type="ORF">ACFONP_13900</name>
</gene>
<dbReference type="RefSeq" id="WP_189576724.1">
    <property type="nucleotide sequence ID" value="NZ_BMXU01000002.1"/>
</dbReference>